<comment type="pathway">
    <text evidence="2">Cofactor biosynthesis; NAD(+) biosynthesis; nicotinate D-ribonucleotide from quinolinate: step 1/1.</text>
</comment>
<dbReference type="SUPFAM" id="SSF54675">
    <property type="entry name" value="Nicotinate/Quinolinate PRTase N-terminal domain-like"/>
    <property type="match status" value="1"/>
</dbReference>
<dbReference type="InterPro" id="IPR002638">
    <property type="entry name" value="Quinolinate_PRibosylTrfase_C"/>
</dbReference>
<dbReference type="InterPro" id="IPR004393">
    <property type="entry name" value="NadC"/>
</dbReference>
<feature type="domain" description="Quinolinate phosphoribosyl transferase C-terminal" evidence="15">
    <location>
        <begin position="114"/>
        <end position="293"/>
    </location>
</feature>
<comment type="function">
    <text evidence="1">Involved in the catabolism of quinolinic acid (QA).</text>
</comment>
<feature type="binding site" evidence="14">
    <location>
        <begin position="135"/>
        <end position="137"/>
    </location>
    <ligand>
        <name>substrate</name>
    </ligand>
</feature>
<proteinExistence type="inferred from homology"/>
<keyword evidence="18" id="KW-1185">Reference proteome</keyword>
<comment type="similarity">
    <text evidence="3 13">Belongs to the NadC/ModD family.</text>
</comment>
<organism evidence="17 18">
    <name type="scientific">Calidifontibacter indicus</name>
    <dbReference type="NCBI Taxonomy" id="419650"/>
    <lineage>
        <taxon>Bacteria</taxon>
        <taxon>Bacillati</taxon>
        <taxon>Actinomycetota</taxon>
        <taxon>Actinomycetes</taxon>
        <taxon>Micrococcales</taxon>
        <taxon>Dermacoccaceae</taxon>
        <taxon>Calidifontibacter</taxon>
    </lineage>
</organism>
<protein>
    <recommendedName>
        <fullName evidence="6">Nicotinate-nucleotide pyrophosphorylase [carboxylating]</fullName>
        <ecNumber evidence="5">2.4.2.19</ecNumber>
    </recommendedName>
    <alternativeName>
        <fullName evidence="12">Probable nicotinate-nucleotide pyrophosphorylase [carboxylating]</fullName>
    </alternativeName>
    <alternativeName>
        <fullName evidence="10">Quinolinate phosphoribosyltransferase [decarboxylating]</fullName>
    </alternativeName>
</protein>
<evidence type="ECO:0000313" key="18">
    <source>
        <dbReference type="Proteomes" id="UP000256253"/>
    </source>
</evidence>
<dbReference type="SUPFAM" id="SSF51690">
    <property type="entry name" value="Nicotinate/Quinolinate PRTase C-terminal domain-like"/>
    <property type="match status" value="1"/>
</dbReference>
<evidence type="ECO:0000256" key="10">
    <source>
        <dbReference type="ARBA" id="ARBA00033102"/>
    </source>
</evidence>
<evidence type="ECO:0000256" key="4">
    <source>
        <dbReference type="ARBA" id="ARBA00011218"/>
    </source>
</evidence>
<feature type="binding site" evidence="14">
    <location>
        <position position="102"/>
    </location>
    <ligand>
        <name>substrate</name>
    </ligand>
</feature>
<dbReference type="NCBIfam" id="TIGR00078">
    <property type="entry name" value="nadC"/>
    <property type="match status" value="1"/>
</dbReference>
<dbReference type="RefSeq" id="WP_115922724.1">
    <property type="nucleotide sequence ID" value="NZ_QTUA01000001.1"/>
</dbReference>
<gene>
    <name evidence="17" type="ORF">DFJ65_1806</name>
</gene>
<feature type="binding site" evidence="14">
    <location>
        <position position="231"/>
    </location>
    <ligand>
        <name>substrate</name>
    </ligand>
</feature>
<evidence type="ECO:0000256" key="6">
    <source>
        <dbReference type="ARBA" id="ARBA00020990"/>
    </source>
</evidence>
<sequence length="294" mass="30721">MIDTQIGMEIDRIVRTALAEDLGQAGDLTTATTVPSDIQGSAHLVARQDGVVSGVRAAQHAFDLVDASLEVDWFVSDGATVAPGTRIATVTGSAASILTAERTALNLLGHLGGIATRTAGFVRLVDGTGARIADTRKTTPGLRALEKRAVADGGGVNHRFGLHDAILVKDNHIGLGGGLDKVLARLAEHTGHLVRVEVEVDTLDQLRELLAFDADRLGRRLPPVVHGVLLDNMTPDLIREAVGLIDDHPASLVIEVSGGVDETTVRGLAEAGAQIISIGALTHSVRTLDIGLDL</sequence>
<feature type="binding site" evidence="14">
    <location>
        <begin position="278"/>
        <end position="280"/>
    </location>
    <ligand>
        <name>substrate</name>
    </ligand>
</feature>
<dbReference type="GO" id="GO:0005737">
    <property type="term" value="C:cytoplasm"/>
    <property type="evidence" value="ECO:0007669"/>
    <property type="project" value="TreeGrafter"/>
</dbReference>
<dbReference type="Gene3D" id="3.20.20.70">
    <property type="entry name" value="Aldolase class I"/>
    <property type="match status" value="1"/>
</dbReference>
<dbReference type="EC" id="2.4.2.19" evidence="5"/>
<reference evidence="17 18" key="1">
    <citation type="submission" date="2018-08" db="EMBL/GenBank/DDBJ databases">
        <title>Sequencing the genomes of 1000 actinobacteria strains.</title>
        <authorList>
            <person name="Klenk H.-P."/>
        </authorList>
    </citation>
    <scope>NUCLEOTIDE SEQUENCE [LARGE SCALE GENOMIC DNA]</scope>
    <source>
        <strain evidence="17 18">DSM 22967</strain>
    </source>
</reference>
<evidence type="ECO:0000313" key="17">
    <source>
        <dbReference type="EMBL" id="REF30786.1"/>
    </source>
</evidence>
<evidence type="ECO:0000256" key="14">
    <source>
        <dbReference type="PIRSR" id="PIRSR006250-1"/>
    </source>
</evidence>
<dbReference type="PIRSF" id="PIRSF006250">
    <property type="entry name" value="NadC_ModD"/>
    <property type="match status" value="1"/>
</dbReference>
<evidence type="ECO:0000256" key="12">
    <source>
        <dbReference type="ARBA" id="ARBA00069173"/>
    </source>
</evidence>
<dbReference type="PANTHER" id="PTHR32179">
    <property type="entry name" value="NICOTINATE-NUCLEOTIDE PYROPHOSPHORYLASE [CARBOXYLATING]"/>
    <property type="match status" value="1"/>
</dbReference>
<dbReference type="Proteomes" id="UP000256253">
    <property type="component" value="Unassembled WGS sequence"/>
</dbReference>
<comment type="subunit">
    <text evidence="4">Hexamer formed by 3 homodimers.</text>
</comment>
<comment type="catalytic activity">
    <reaction evidence="11">
        <text>nicotinate beta-D-ribonucleotide + CO2 + diphosphate = quinolinate + 5-phospho-alpha-D-ribose 1-diphosphate + 2 H(+)</text>
        <dbReference type="Rhea" id="RHEA:12733"/>
        <dbReference type="ChEBI" id="CHEBI:15378"/>
        <dbReference type="ChEBI" id="CHEBI:16526"/>
        <dbReference type="ChEBI" id="CHEBI:29959"/>
        <dbReference type="ChEBI" id="CHEBI:33019"/>
        <dbReference type="ChEBI" id="CHEBI:57502"/>
        <dbReference type="ChEBI" id="CHEBI:58017"/>
        <dbReference type="EC" id="2.4.2.19"/>
    </reaction>
</comment>
<feature type="binding site" evidence="14">
    <location>
        <position position="159"/>
    </location>
    <ligand>
        <name>substrate</name>
    </ligand>
</feature>
<feature type="domain" description="Quinolinate phosphoribosyl transferase N-terminal" evidence="16">
    <location>
        <begin position="27"/>
        <end position="111"/>
    </location>
</feature>
<evidence type="ECO:0000256" key="9">
    <source>
        <dbReference type="ARBA" id="ARBA00022679"/>
    </source>
</evidence>
<dbReference type="InterPro" id="IPR036068">
    <property type="entry name" value="Nicotinate_pribotase-like_C"/>
</dbReference>
<dbReference type="PANTHER" id="PTHR32179:SF3">
    <property type="entry name" value="NICOTINATE-NUCLEOTIDE PYROPHOSPHORYLASE [CARBOXYLATING]"/>
    <property type="match status" value="1"/>
</dbReference>
<dbReference type="GO" id="GO:0034213">
    <property type="term" value="P:quinolinate catabolic process"/>
    <property type="evidence" value="ECO:0007669"/>
    <property type="project" value="TreeGrafter"/>
</dbReference>
<dbReference type="AlphaFoldDB" id="A0A3D9UNC1"/>
<evidence type="ECO:0000256" key="2">
    <source>
        <dbReference type="ARBA" id="ARBA00004893"/>
    </source>
</evidence>
<dbReference type="OrthoDB" id="9782546at2"/>
<evidence type="ECO:0000256" key="8">
    <source>
        <dbReference type="ARBA" id="ARBA00022676"/>
    </source>
</evidence>
<evidence type="ECO:0000259" key="15">
    <source>
        <dbReference type="Pfam" id="PF01729"/>
    </source>
</evidence>
<evidence type="ECO:0000256" key="7">
    <source>
        <dbReference type="ARBA" id="ARBA00022642"/>
    </source>
</evidence>
<accession>A0A3D9UNC1</accession>
<dbReference type="InterPro" id="IPR027277">
    <property type="entry name" value="NadC/ModD"/>
</dbReference>
<dbReference type="FunFam" id="3.20.20.70:FF:000030">
    <property type="entry name" value="Nicotinate-nucleotide pyrophosphorylase, carboxylating"/>
    <property type="match status" value="1"/>
</dbReference>
<feature type="binding site" evidence="14">
    <location>
        <position position="169"/>
    </location>
    <ligand>
        <name>substrate</name>
    </ligand>
</feature>
<dbReference type="EMBL" id="QTUA01000001">
    <property type="protein sequence ID" value="REF30786.1"/>
    <property type="molecule type" value="Genomic_DNA"/>
</dbReference>
<dbReference type="GO" id="GO:0009435">
    <property type="term" value="P:NAD+ biosynthetic process"/>
    <property type="evidence" value="ECO:0007669"/>
    <property type="project" value="UniProtKB-UniPathway"/>
</dbReference>
<dbReference type="InterPro" id="IPR022412">
    <property type="entry name" value="Quinolinate_PRibosylTrfase_N"/>
</dbReference>
<dbReference type="InterPro" id="IPR037128">
    <property type="entry name" value="Quinolinate_PRibosylTase_N_sf"/>
</dbReference>
<keyword evidence="8 13" id="KW-0328">Glycosyltransferase</keyword>
<dbReference type="UniPathway" id="UPA00253">
    <property type="reaction ID" value="UER00331"/>
</dbReference>
<evidence type="ECO:0000256" key="13">
    <source>
        <dbReference type="PIRNR" id="PIRNR006250"/>
    </source>
</evidence>
<dbReference type="Pfam" id="PF02749">
    <property type="entry name" value="QRPTase_N"/>
    <property type="match status" value="1"/>
</dbReference>
<evidence type="ECO:0000256" key="3">
    <source>
        <dbReference type="ARBA" id="ARBA00009400"/>
    </source>
</evidence>
<dbReference type="Gene3D" id="3.90.1170.20">
    <property type="entry name" value="Quinolinate phosphoribosyl transferase, N-terminal domain"/>
    <property type="match status" value="1"/>
</dbReference>
<keyword evidence="7" id="KW-0662">Pyridine nucleotide biosynthesis</keyword>
<keyword evidence="9 13" id="KW-0808">Transferase</keyword>
<evidence type="ECO:0000256" key="5">
    <source>
        <dbReference type="ARBA" id="ARBA00011944"/>
    </source>
</evidence>
<comment type="caution">
    <text evidence="17">The sequence shown here is derived from an EMBL/GenBank/DDBJ whole genome shotgun (WGS) entry which is preliminary data.</text>
</comment>
<evidence type="ECO:0000256" key="11">
    <source>
        <dbReference type="ARBA" id="ARBA00047445"/>
    </source>
</evidence>
<dbReference type="InterPro" id="IPR013785">
    <property type="entry name" value="Aldolase_TIM"/>
</dbReference>
<dbReference type="Pfam" id="PF01729">
    <property type="entry name" value="QRPTase_C"/>
    <property type="match status" value="1"/>
</dbReference>
<dbReference type="GO" id="GO:0004514">
    <property type="term" value="F:nicotinate-nucleotide diphosphorylase (carboxylating) activity"/>
    <property type="evidence" value="ECO:0007669"/>
    <property type="project" value="UniProtKB-EC"/>
</dbReference>
<dbReference type="CDD" id="cd01572">
    <property type="entry name" value="QPRTase"/>
    <property type="match status" value="1"/>
</dbReference>
<feature type="binding site" evidence="14">
    <location>
        <begin position="257"/>
        <end position="259"/>
    </location>
    <ligand>
        <name>substrate</name>
    </ligand>
</feature>
<evidence type="ECO:0000256" key="1">
    <source>
        <dbReference type="ARBA" id="ARBA00003237"/>
    </source>
</evidence>
<dbReference type="FunFam" id="3.90.1170.20:FF:000001">
    <property type="entry name" value="Nicotinate-nucleotide diphosphorylase (Carboxylating)"/>
    <property type="match status" value="1"/>
</dbReference>
<feature type="binding site" evidence="14">
    <location>
        <position position="199"/>
    </location>
    <ligand>
        <name>substrate</name>
    </ligand>
</feature>
<evidence type="ECO:0000259" key="16">
    <source>
        <dbReference type="Pfam" id="PF02749"/>
    </source>
</evidence>
<name>A0A3D9UNC1_9MICO</name>